<reference evidence="2" key="1">
    <citation type="journal article" date="2019" name="Int. J. Syst. Evol. Microbiol.">
        <title>The Global Catalogue of Microorganisms (GCM) 10K type strain sequencing project: providing services to taxonomists for standard genome sequencing and annotation.</title>
        <authorList>
            <consortium name="The Broad Institute Genomics Platform"/>
            <consortium name="The Broad Institute Genome Sequencing Center for Infectious Disease"/>
            <person name="Wu L."/>
            <person name="Ma J."/>
        </authorList>
    </citation>
    <scope>NUCLEOTIDE SEQUENCE [LARGE SCALE GENOMIC DNA]</scope>
    <source>
        <strain evidence="2">JCM 9687</strain>
    </source>
</reference>
<name>A0ABP6RSQ0_9PSEU</name>
<dbReference type="EMBL" id="BAAAYK010000038">
    <property type="protein sequence ID" value="GAA3360920.1"/>
    <property type="molecule type" value="Genomic_DNA"/>
</dbReference>
<protein>
    <submittedName>
        <fullName evidence="1">Uncharacterized protein</fullName>
    </submittedName>
</protein>
<comment type="caution">
    <text evidence="1">The sequence shown here is derived from an EMBL/GenBank/DDBJ whole genome shotgun (WGS) entry which is preliminary data.</text>
</comment>
<accession>A0ABP6RSQ0</accession>
<gene>
    <name evidence="1" type="ORF">GCM10020366_42830</name>
</gene>
<evidence type="ECO:0000313" key="1">
    <source>
        <dbReference type="EMBL" id="GAA3360920.1"/>
    </source>
</evidence>
<keyword evidence="2" id="KW-1185">Reference proteome</keyword>
<organism evidence="1 2">
    <name type="scientific">Saccharopolyspora gregorii</name>
    <dbReference type="NCBI Taxonomy" id="33914"/>
    <lineage>
        <taxon>Bacteria</taxon>
        <taxon>Bacillati</taxon>
        <taxon>Actinomycetota</taxon>
        <taxon>Actinomycetes</taxon>
        <taxon>Pseudonocardiales</taxon>
        <taxon>Pseudonocardiaceae</taxon>
        <taxon>Saccharopolyspora</taxon>
    </lineage>
</organism>
<sequence>MSEAKWEITAAGRAKAIVITMAARGIHLTQGETRVEVVKEQLGELADKLYFLDMAFQGDAETAVEVLCAR</sequence>
<dbReference type="Proteomes" id="UP001500483">
    <property type="component" value="Unassembled WGS sequence"/>
</dbReference>
<evidence type="ECO:0000313" key="2">
    <source>
        <dbReference type="Proteomes" id="UP001500483"/>
    </source>
</evidence>
<proteinExistence type="predicted"/>
<dbReference type="RefSeq" id="WP_258341931.1">
    <property type="nucleotide sequence ID" value="NZ_BAAAYK010000038.1"/>
</dbReference>